<dbReference type="InterPro" id="IPR050377">
    <property type="entry name" value="Radical_SAM_PqqE_MftC-like"/>
</dbReference>
<dbReference type="PANTHER" id="PTHR11228:SF7">
    <property type="entry name" value="PQQA PEPTIDE CYCLASE"/>
    <property type="match status" value="1"/>
</dbReference>
<dbReference type="Gene3D" id="3.20.20.70">
    <property type="entry name" value="Aldolase class I"/>
    <property type="match status" value="1"/>
</dbReference>
<dbReference type="GO" id="GO:0051536">
    <property type="term" value="F:iron-sulfur cluster binding"/>
    <property type="evidence" value="ECO:0007669"/>
    <property type="project" value="UniProtKB-KW"/>
</dbReference>
<dbReference type="KEGG" id="psti:SOO65_02605"/>
<comment type="cofactor">
    <cofactor evidence="1">
        <name>[4Fe-4S] cluster</name>
        <dbReference type="ChEBI" id="CHEBI:49883"/>
    </cofactor>
</comment>
<dbReference type="PANTHER" id="PTHR11228">
    <property type="entry name" value="RADICAL SAM DOMAIN PROTEIN"/>
    <property type="match status" value="1"/>
</dbReference>
<dbReference type="Proteomes" id="UP001324634">
    <property type="component" value="Chromosome"/>
</dbReference>
<sequence>MKTSEVIQQDPRTMDLIIKPTEACNFACTFCSSTHLVDDKKLTLHLETIYEFLQRFPNTQTIIVNGGDPTMMPVNYYWQLIEHIEKNNYPTIISITTNLWKFWLEWENDLPEKAWTKLFRHPIVRVGTSFQYGEGRLIRPGRVFSEEDFIKISDLMLEKVGYRPSFIAVIEKNNLHTALDTVRLAKRLGVDCKINYANMSGECKEPLPLAYVYQIYIQIWNEGLAQHEWNTRQMANRLTKTRLTICPLHRSCDEGIRLLQPDGKYFSCGSFGDDREYEIDFDQEVRKNKFFTPLQDDIQIDAIKMECYSCEMFQICNGCRKHVKDMKTSGMAEEHCSNMKAIASDILRINYEEPNIEIMNDDYYEKTGGKV</sequence>
<evidence type="ECO:0000259" key="6">
    <source>
        <dbReference type="Pfam" id="PF04055"/>
    </source>
</evidence>
<protein>
    <submittedName>
        <fullName evidence="7">Radical SAM protein</fullName>
    </submittedName>
</protein>
<dbReference type="InterPro" id="IPR058240">
    <property type="entry name" value="rSAM_sf"/>
</dbReference>
<proteinExistence type="predicted"/>
<dbReference type="GO" id="GO:0003824">
    <property type="term" value="F:catalytic activity"/>
    <property type="evidence" value="ECO:0007669"/>
    <property type="project" value="InterPro"/>
</dbReference>
<dbReference type="RefSeq" id="WP_321396492.1">
    <property type="nucleotide sequence ID" value="NZ_CP139487.1"/>
</dbReference>
<gene>
    <name evidence="7" type="ORF">SOO65_02605</name>
</gene>
<dbReference type="InterPro" id="IPR007197">
    <property type="entry name" value="rSAM"/>
</dbReference>
<evidence type="ECO:0000313" key="7">
    <source>
        <dbReference type="EMBL" id="WPU65631.1"/>
    </source>
</evidence>
<evidence type="ECO:0000256" key="5">
    <source>
        <dbReference type="ARBA" id="ARBA00023014"/>
    </source>
</evidence>
<dbReference type="CDD" id="cd01335">
    <property type="entry name" value="Radical_SAM"/>
    <property type="match status" value="1"/>
</dbReference>
<dbReference type="Pfam" id="PF04055">
    <property type="entry name" value="Radical_SAM"/>
    <property type="match status" value="1"/>
</dbReference>
<accession>A0AAX4HQK6</accession>
<keyword evidence="8" id="KW-1185">Reference proteome</keyword>
<keyword evidence="3" id="KW-0479">Metal-binding</keyword>
<dbReference type="SFLD" id="SFLDG01067">
    <property type="entry name" value="SPASM/twitch_domain_containing"/>
    <property type="match status" value="1"/>
</dbReference>
<dbReference type="SUPFAM" id="SSF102114">
    <property type="entry name" value="Radical SAM enzymes"/>
    <property type="match status" value="1"/>
</dbReference>
<name>A0AAX4HQK6_9BACT</name>
<organism evidence="7 8">
    <name type="scientific">Peredibacter starrii</name>
    <dbReference type="NCBI Taxonomy" id="28202"/>
    <lineage>
        <taxon>Bacteria</taxon>
        <taxon>Pseudomonadati</taxon>
        <taxon>Bdellovibrionota</taxon>
        <taxon>Bacteriovoracia</taxon>
        <taxon>Bacteriovoracales</taxon>
        <taxon>Bacteriovoracaceae</taxon>
        <taxon>Peredibacter</taxon>
    </lineage>
</organism>
<evidence type="ECO:0000256" key="3">
    <source>
        <dbReference type="ARBA" id="ARBA00022723"/>
    </source>
</evidence>
<keyword evidence="2" id="KW-0949">S-adenosyl-L-methionine</keyword>
<dbReference type="GO" id="GO:0046872">
    <property type="term" value="F:metal ion binding"/>
    <property type="evidence" value="ECO:0007669"/>
    <property type="project" value="UniProtKB-KW"/>
</dbReference>
<evidence type="ECO:0000256" key="2">
    <source>
        <dbReference type="ARBA" id="ARBA00022691"/>
    </source>
</evidence>
<keyword evidence="4" id="KW-0408">Iron</keyword>
<dbReference type="SFLD" id="SFLDS00029">
    <property type="entry name" value="Radical_SAM"/>
    <property type="match status" value="1"/>
</dbReference>
<dbReference type="InterPro" id="IPR013785">
    <property type="entry name" value="Aldolase_TIM"/>
</dbReference>
<evidence type="ECO:0000313" key="8">
    <source>
        <dbReference type="Proteomes" id="UP001324634"/>
    </source>
</evidence>
<keyword evidence="5" id="KW-0411">Iron-sulfur</keyword>
<evidence type="ECO:0000256" key="1">
    <source>
        <dbReference type="ARBA" id="ARBA00001966"/>
    </source>
</evidence>
<feature type="domain" description="Radical SAM core" evidence="6">
    <location>
        <begin position="18"/>
        <end position="184"/>
    </location>
</feature>
<reference evidence="7 8" key="1">
    <citation type="submission" date="2023-11" db="EMBL/GenBank/DDBJ databases">
        <title>Peredibacter starrii A3.12.</title>
        <authorList>
            <person name="Mitchell R.J."/>
        </authorList>
    </citation>
    <scope>NUCLEOTIDE SEQUENCE [LARGE SCALE GENOMIC DNA]</scope>
    <source>
        <strain evidence="7 8">A3.12</strain>
    </source>
</reference>
<evidence type="ECO:0000256" key="4">
    <source>
        <dbReference type="ARBA" id="ARBA00023004"/>
    </source>
</evidence>
<dbReference type="EMBL" id="CP139487">
    <property type="protein sequence ID" value="WPU65631.1"/>
    <property type="molecule type" value="Genomic_DNA"/>
</dbReference>
<dbReference type="AlphaFoldDB" id="A0AAX4HQK6"/>